<evidence type="ECO:0000313" key="2">
    <source>
        <dbReference type="EMBL" id="AWY09424.1"/>
    </source>
</evidence>
<gene>
    <name evidence="2" type="ORF">vBRpoPV13_67</name>
</gene>
<keyword evidence="1" id="KW-0812">Transmembrane</keyword>
<sequence length="189" mass="21441">MTSQLTKTIPTLRVEKTGNRNKDDFRVMVAGVVFCILLIFGQNAYARFYDAFLAPRPFVTASTLEIVYVEQGVEPLILYDADPNQNVSGTWIASVYLENEIRLASRRGQGNYVVQEDDAKFWSWSAFFDNEQSDPPAIPDHPFYVCVRYVVTTNDSGVDDSTDRFCSNVVDPNNPQPKLTEILEKDVIR</sequence>
<name>A0A2Z4QHP9_9CAUD</name>
<keyword evidence="1" id="KW-0472">Membrane</keyword>
<reference evidence="2 3" key="1">
    <citation type="submission" date="2018-03" db="EMBL/GenBank/DDBJ databases">
        <title>Diverse roseophage infecting Ruegeria pomeroyi DSS-3.</title>
        <authorList>
            <person name="Zhan Y."/>
            <person name="Chen F."/>
            <person name="Wommack E."/>
            <person name="Nasko D."/>
        </authorList>
    </citation>
    <scope>NUCLEOTIDE SEQUENCE [LARGE SCALE GENOMIC DNA]</scope>
</reference>
<dbReference type="EMBL" id="MH015256">
    <property type="protein sequence ID" value="AWY09424.1"/>
    <property type="molecule type" value="Genomic_DNA"/>
</dbReference>
<proteinExistence type="predicted"/>
<evidence type="ECO:0000313" key="3">
    <source>
        <dbReference type="Proteomes" id="UP000250784"/>
    </source>
</evidence>
<dbReference type="Proteomes" id="UP000250784">
    <property type="component" value="Segment"/>
</dbReference>
<evidence type="ECO:0000256" key="1">
    <source>
        <dbReference type="SAM" id="Phobius"/>
    </source>
</evidence>
<feature type="transmembrane region" description="Helical" evidence="1">
    <location>
        <begin position="25"/>
        <end position="46"/>
    </location>
</feature>
<keyword evidence="3" id="KW-1185">Reference proteome</keyword>
<keyword evidence="1" id="KW-1133">Transmembrane helix</keyword>
<protein>
    <submittedName>
        <fullName evidence="2">Uncharacterized protein</fullName>
    </submittedName>
</protein>
<accession>A0A2Z4QHP9</accession>
<organism evidence="2 3">
    <name type="scientific">Ruegeria phage vB_RpoP-V13</name>
    <dbReference type="NCBI Taxonomy" id="2218612"/>
    <lineage>
        <taxon>Viruses</taxon>
        <taxon>Duplodnaviria</taxon>
        <taxon>Heunggongvirae</taxon>
        <taxon>Uroviricota</taxon>
        <taxon>Caudoviricetes</taxon>
        <taxon>Schitoviridae</taxon>
        <taxon>Rhodovirinae</taxon>
        <taxon>Pomeroyivirus</taxon>
        <taxon>Pomeroyivirus V13</taxon>
    </lineage>
</organism>